<dbReference type="InterPro" id="IPR016188">
    <property type="entry name" value="PurM-like_N"/>
</dbReference>
<evidence type="ECO:0000313" key="4">
    <source>
        <dbReference type="EMBL" id="AEG19309.1"/>
    </source>
</evidence>
<accession>F6D5F7</accession>
<feature type="binding site" evidence="1">
    <location>
        <position position="243"/>
    </location>
    <ligand>
        <name>Mg(2+)</name>
        <dbReference type="ChEBI" id="CHEBI:18420"/>
        <label>3</label>
    </ligand>
</feature>
<dbReference type="PIRSF" id="PIRSF005303">
    <property type="entry name" value="Thiam_monoph_kin"/>
    <property type="match status" value="1"/>
</dbReference>
<keyword evidence="1" id="KW-0784">Thiamine biosynthesis</keyword>
<dbReference type="Pfam" id="PF00586">
    <property type="entry name" value="AIRS"/>
    <property type="match status" value="1"/>
</dbReference>
<comment type="catalytic activity">
    <reaction evidence="1">
        <text>thiamine phosphate + ATP = thiamine diphosphate + ADP</text>
        <dbReference type="Rhea" id="RHEA:15913"/>
        <dbReference type="ChEBI" id="CHEBI:30616"/>
        <dbReference type="ChEBI" id="CHEBI:37575"/>
        <dbReference type="ChEBI" id="CHEBI:58937"/>
        <dbReference type="ChEBI" id="CHEBI:456216"/>
        <dbReference type="EC" id="2.7.4.16"/>
    </reaction>
</comment>
<dbReference type="AlphaFoldDB" id="F6D5F7"/>
<dbReference type="InterPro" id="IPR006283">
    <property type="entry name" value="ThiL-like"/>
</dbReference>
<feature type="binding site" evidence="1">
    <location>
        <position position="169"/>
    </location>
    <ligand>
        <name>ATP</name>
        <dbReference type="ChEBI" id="CHEBI:30616"/>
    </ligand>
</feature>
<organism evidence="4 5">
    <name type="scientific">Methanobacterium paludis (strain DSM 25820 / JCM 18151 / SWAN1)</name>
    <dbReference type="NCBI Taxonomy" id="868131"/>
    <lineage>
        <taxon>Archaea</taxon>
        <taxon>Methanobacteriati</taxon>
        <taxon>Methanobacteriota</taxon>
        <taxon>Methanomada group</taxon>
        <taxon>Methanobacteria</taxon>
        <taxon>Methanobacteriales</taxon>
        <taxon>Methanobacteriaceae</taxon>
        <taxon>Methanobacterium</taxon>
    </lineage>
</organism>
<gene>
    <name evidence="1" type="primary">thiL</name>
    <name evidence="4" type="ordered locus">MSWAN_2303</name>
</gene>
<dbReference type="GeneID" id="10669832"/>
<dbReference type="eggNOG" id="arCOG00638">
    <property type="taxonomic scope" value="Archaea"/>
</dbReference>
<dbReference type="GO" id="GO:0005524">
    <property type="term" value="F:ATP binding"/>
    <property type="evidence" value="ECO:0007669"/>
    <property type="project" value="UniProtKB-UniRule"/>
</dbReference>
<feature type="domain" description="PurM-like N-terminal" evidence="2">
    <location>
        <begin position="51"/>
        <end position="161"/>
    </location>
</feature>
<dbReference type="GO" id="GO:0000287">
    <property type="term" value="F:magnesium ion binding"/>
    <property type="evidence" value="ECO:0007669"/>
    <property type="project" value="UniProtKB-UniRule"/>
</dbReference>
<feature type="binding site" evidence="1">
    <location>
        <position position="298"/>
    </location>
    <ligand>
        <name>substrate</name>
    </ligand>
</feature>
<evidence type="ECO:0000259" key="3">
    <source>
        <dbReference type="Pfam" id="PF02769"/>
    </source>
</evidence>
<dbReference type="RefSeq" id="WP_013826808.1">
    <property type="nucleotide sequence ID" value="NC_015574.1"/>
</dbReference>
<dbReference type="Gene3D" id="3.90.650.10">
    <property type="entry name" value="PurM-like C-terminal domain"/>
    <property type="match status" value="1"/>
</dbReference>
<dbReference type="PANTHER" id="PTHR30270">
    <property type="entry name" value="THIAMINE-MONOPHOSPHATE KINASE"/>
    <property type="match status" value="1"/>
</dbReference>
<feature type="binding site" evidence="1">
    <location>
        <position position="96"/>
    </location>
    <ligand>
        <name>Mg(2+)</name>
        <dbReference type="ChEBI" id="CHEBI:18420"/>
        <label>3</label>
    </ligand>
</feature>
<feature type="binding site" evidence="1">
    <location>
        <position position="67"/>
    </location>
    <ligand>
        <name>Mg(2+)</name>
        <dbReference type="ChEBI" id="CHEBI:18420"/>
        <label>1</label>
    </ligand>
</feature>
<keyword evidence="1" id="KW-0460">Magnesium</keyword>
<keyword evidence="1 4" id="KW-0418">Kinase</keyword>
<comment type="miscellaneous">
    <text evidence="1">Reaction mechanism of ThiL seems to utilize a direct, inline transfer of the gamma-phosphate of ATP to TMP rather than a phosphorylated enzyme intermediate.</text>
</comment>
<keyword evidence="5" id="KW-1185">Reference proteome</keyword>
<proteinExistence type="inferred from homology"/>
<dbReference type="Pfam" id="PF02769">
    <property type="entry name" value="AIRS_C"/>
    <property type="match status" value="1"/>
</dbReference>
<keyword evidence="1" id="KW-0479">Metal-binding</keyword>
<comment type="pathway">
    <text evidence="1">Cofactor biosynthesis; thiamine diphosphate biosynthesis; thiamine diphosphate from thiamine phosphate: step 1/1.</text>
</comment>
<feature type="binding site" evidence="1">
    <location>
        <position position="144"/>
    </location>
    <ligand>
        <name>Mg(2+)</name>
        <dbReference type="ChEBI" id="CHEBI:18420"/>
        <label>1</label>
    </ligand>
</feature>
<dbReference type="EMBL" id="CP002772">
    <property type="protein sequence ID" value="AEG19309.1"/>
    <property type="molecule type" value="Genomic_DNA"/>
</dbReference>
<keyword evidence="1" id="KW-0067">ATP-binding</keyword>
<feature type="binding site" evidence="1">
    <location>
        <position position="352"/>
    </location>
    <ligand>
        <name>substrate</name>
    </ligand>
</feature>
<feature type="binding site" evidence="1">
    <location>
        <position position="68"/>
    </location>
    <ligand>
        <name>Mg(2+)</name>
        <dbReference type="ChEBI" id="CHEBI:18420"/>
        <label>1</label>
    </ligand>
</feature>
<feature type="binding site" evidence="1">
    <location>
        <position position="66"/>
    </location>
    <ligand>
        <name>Mg(2+)</name>
        <dbReference type="ChEBI" id="CHEBI:18420"/>
        <label>4</label>
    </ligand>
</feature>
<dbReference type="SUPFAM" id="SSF55326">
    <property type="entry name" value="PurM N-terminal domain-like"/>
    <property type="match status" value="1"/>
</dbReference>
<name>F6D5F7_METPW</name>
<evidence type="ECO:0000256" key="1">
    <source>
        <dbReference type="HAMAP-Rule" id="MF_02128"/>
    </source>
</evidence>
<dbReference type="KEGG" id="mew:MSWAN_2303"/>
<feature type="binding site" evidence="1">
    <location>
        <position position="96"/>
    </location>
    <ligand>
        <name>Mg(2+)</name>
        <dbReference type="ChEBI" id="CHEBI:18420"/>
        <label>4</label>
    </ligand>
</feature>
<dbReference type="GO" id="GO:0009228">
    <property type="term" value="P:thiamine biosynthetic process"/>
    <property type="evidence" value="ECO:0007669"/>
    <property type="project" value="UniProtKB-KW"/>
</dbReference>
<dbReference type="InterPro" id="IPR036921">
    <property type="entry name" value="PurM-like_N_sf"/>
</dbReference>
<dbReference type="GO" id="GO:0009030">
    <property type="term" value="F:thiamine-phosphate kinase activity"/>
    <property type="evidence" value="ECO:0007669"/>
    <property type="project" value="UniProtKB-UniRule"/>
</dbReference>
<dbReference type="HAMAP" id="MF_02128">
    <property type="entry name" value="TMP_kinase"/>
    <property type="match status" value="1"/>
</dbReference>
<dbReference type="InterPro" id="IPR036676">
    <property type="entry name" value="PurM-like_C_sf"/>
</dbReference>
<sequence>MPSKSFKDLKVSDLGEKRLIKRLLERSQKSQPTSLFLEKFLDENSVKSTKDDAALIDLGENYLVATSDLLMQSAHFPDEMTPFQMGKKVVTVNVSDIAAMGADTICIIVSMGLPKDMSLSNFDEMIEGILESCKQYDMVLIGGDTNESADLTLCGTCIGMVKKENVLMKGGARSSDVVAVTGKLGLAAAGFELLFCDESEESKLEGLDHGFMSLALEHALQPEARLKEGILLGKTGVVTSATDITDGLLSEIGEIIDASPENIGITFYEEQVPIPHEVHEIGNILGKNPLEMALTYGEDFELLLTVQKDKFDDLNHLKNVVDLHEIGFVDSSGIIKMIDKDGKTNVVTPKGYEHLK</sequence>
<dbReference type="GO" id="GO:0009229">
    <property type="term" value="P:thiamine diphosphate biosynthetic process"/>
    <property type="evidence" value="ECO:0007669"/>
    <property type="project" value="UniProtKB-UniRule"/>
</dbReference>
<feature type="binding site" evidence="1">
    <location>
        <begin position="143"/>
        <end position="144"/>
    </location>
    <ligand>
        <name>ATP</name>
        <dbReference type="ChEBI" id="CHEBI:30616"/>
    </ligand>
</feature>
<protein>
    <recommendedName>
        <fullName evidence="1">Thiamine-monophosphate kinase</fullName>
        <shortName evidence="1">TMP kinase</shortName>
        <shortName evidence="1">Thiamine-phosphate kinase</shortName>
        <ecNumber evidence="1">2.7.4.16</ecNumber>
    </recommendedName>
</protein>
<dbReference type="InterPro" id="IPR010918">
    <property type="entry name" value="PurM-like_C_dom"/>
</dbReference>
<reference evidence="4 5" key="1">
    <citation type="journal article" date="2014" name="Int. J. Syst. Evol. Microbiol.">
        <title>Methanobacterium paludis sp. nov. and a novel strain of Methanobacterium lacus isolated from northern peatlands.</title>
        <authorList>
            <person name="Cadillo-Quiroz H."/>
            <person name="Brauer S.L."/>
            <person name="Goodson N."/>
            <person name="Yavitt J.B."/>
            <person name="Zinder S.H."/>
        </authorList>
    </citation>
    <scope>NUCLEOTIDE SEQUENCE [LARGE SCALE GENOMIC DNA]</scope>
    <source>
        <strain evidence="5">DSM 25820 / JCM 18151 / SWAN1</strain>
    </source>
</reference>
<dbReference type="HOGENOM" id="CLU_046964_2_0_2"/>
<feature type="binding site" evidence="1">
    <location>
        <position position="52"/>
    </location>
    <ligand>
        <name>Mg(2+)</name>
        <dbReference type="ChEBI" id="CHEBI:18420"/>
        <label>4</label>
    </ligand>
</feature>
<feature type="binding site" evidence="1">
    <location>
        <position position="246"/>
    </location>
    <ligand>
        <name>Mg(2+)</name>
        <dbReference type="ChEBI" id="CHEBI:18420"/>
        <label>5</label>
    </ligand>
</feature>
<dbReference type="Proteomes" id="UP000009231">
    <property type="component" value="Chromosome"/>
</dbReference>
<comment type="similarity">
    <text evidence="1">Belongs to the thiamine-monophosphate kinase family.</text>
</comment>
<keyword evidence="1" id="KW-0547">Nucleotide-binding</keyword>
<dbReference type="STRING" id="868131.MSWAN_2303"/>
<feature type="binding site" evidence="1">
    <location>
        <position position="68"/>
    </location>
    <ligand>
        <name>Mg(2+)</name>
        <dbReference type="ChEBI" id="CHEBI:18420"/>
        <label>2</label>
    </ligand>
</feature>
<comment type="function">
    <text evidence="1">Catalyzes the ATP-dependent phosphorylation of thiamine-monophosphate (TMP) to form thiamine-pyrophosphate (TPP), the active form of vitamin B1.</text>
</comment>
<keyword evidence="1 4" id="KW-0808">Transferase</keyword>
<evidence type="ECO:0000313" key="5">
    <source>
        <dbReference type="Proteomes" id="UP000009231"/>
    </source>
</evidence>
<dbReference type="EC" id="2.7.4.16" evidence="1"/>
<dbReference type="PANTHER" id="PTHR30270:SF3">
    <property type="entry name" value="THIAMINE-MONOPHOSPHATE KINASE"/>
    <property type="match status" value="1"/>
</dbReference>
<dbReference type="CDD" id="cd02194">
    <property type="entry name" value="ThiL"/>
    <property type="match status" value="1"/>
</dbReference>
<feature type="binding site" evidence="1">
    <location>
        <position position="245"/>
    </location>
    <ligand>
        <name>ATP</name>
        <dbReference type="ChEBI" id="CHEBI:30616"/>
    </ligand>
</feature>
<dbReference type="SUPFAM" id="SSF56042">
    <property type="entry name" value="PurM C-terminal domain-like"/>
    <property type="match status" value="1"/>
</dbReference>
<feature type="binding site" evidence="1">
    <location>
        <position position="96"/>
    </location>
    <ligand>
        <name>Mg(2+)</name>
        <dbReference type="ChEBI" id="CHEBI:18420"/>
        <label>2</label>
    </ligand>
</feature>
<feature type="domain" description="PurM-like C-terminal" evidence="3">
    <location>
        <begin position="176"/>
        <end position="334"/>
    </location>
</feature>
<dbReference type="UniPathway" id="UPA00060">
    <property type="reaction ID" value="UER00142"/>
</dbReference>
<dbReference type="NCBIfam" id="TIGR01379">
    <property type="entry name" value="thiL"/>
    <property type="match status" value="1"/>
</dbReference>
<comment type="caution">
    <text evidence="1">Lacks conserved residue(s) required for the propagation of feature annotation.</text>
</comment>
<feature type="binding site" evidence="1">
    <location>
        <position position="75"/>
    </location>
    <ligand>
        <name>substrate</name>
    </ligand>
</feature>
<dbReference type="Gene3D" id="3.30.1330.10">
    <property type="entry name" value="PurM-like, N-terminal domain"/>
    <property type="match status" value="1"/>
</dbReference>
<evidence type="ECO:0000259" key="2">
    <source>
        <dbReference type="Pfam" id="PF00586"/>
    </source>
</evidence>
<feature type="binding site" evidence="1">
    <location>
        <position position="52"/>
    </location>
    <ligand>
        <name>Mg(2+)</name>
        <dbReference type="ChEBI" id="CHEBI:18420"/>
        <label>3</label>
    </ligand>
</feature>